<dbReference type="InterPro" id="IPR001638">
    <property type="entry name" value="Solute-binding_3/MltF_N"/>
</dbReference>
<evidence type="ECO:0000256" key="1">
    <source>
        <dbReference type="ARBA" id="ARBA00010333"/>
    </source>
</evidence>
<comment type="similarity">
    <text evidence="1">Belongs to the bacterial solute-binding protein 3 family.</text>
</comment>
<dbReference type="SMART" id="SM00062">
    <property type="entry name" value="PBPb"/>
    <property type="match status" value="1"/>
</dbReference>
<dbReference type="STRING" id="1799789.AX660_06195"/>
<dbReference type="AlphaFoldDB" id="A0A136A323"/>
<evidence type="ECO:0000313" key="4">
    <source>
        <dbReference type="EMBL" id="KXI29635.1"/>
    </source>
</evidence>
<dbReference type="SUPFAM" id="SSF53850">
    <property type="entry name" value="Periplasmic binding protein-like II"/>
    <property type="match status" value="1"/>
</dbReference>
<organism evidence="4 5">
    <name type="scientific">Paraglaciecola hydrolytica</name>
    <dbReference type="NCBI Taxonomy" id="1799789"/>
    <lineage>
        <taxon>Bacteria</taxon>
        <taxon>Pseudomonadati</taxon>
        <taxon>Pseudomonadota</taxon>
        <taxon>Gammaproteobacteria</taxon>
        <taxon>Alteromonadales</taxon>
        <taxon>Alteromonadaceae</taxon>
        <taxon>Paraglaciecola</taxon>
    </lineage>
</organism>
<feature type="domain" description="Solute-binding protein family 3/N-terminal" evidence="3">
    <location>
        <begin position="50"/>
        <end position="278"/>
    </location>
</feature>
<proteinExistence type="inferred from homology"/>
<evidence type="ECO:0000256" key="2">
    <source>
        <dbReference type="ARBA" id="ARBA00022729"/>
    </source>
</evidence>
<gene>
    <name evidence="4" type="ORF">AX660_06195</name>
</gene>
<keyword evidence="5" id="KW-1185">Reference proteome</keyword>
<accession>A0A136A323</accession>
<dbReference type="RefSeq" id="WP_068372464.1">
    <property type="nucleotide sequence ID" value="NZ_LSNE01000003.1"/>
</dbReference>
<reference evidence="5" key="1">
    <citation type="submission" date="2016-02" db="EMBL/GenBank/DDBJ databases">
        <authorList>
            <person name="Schultz-Johansen M."/>
            <person name="Glaring M.A."/>
            <person name="Bech P.K."/>
            <person name="Stougaard P."/>
        </authorList>
    </citation>
    <scope>NUCLEOTIDE SEQUENCE [LARGE SCALE GENOMIC DNA]</scope>
    <source>
        <strain evidence="5">S66</strain>
    </source>
</reference>
<keyword evidence="2" id="KW-0732">Signal</keyword>
<evidence type="ECO:0000313" key="5">
    <source>
        <dbReference type="Proteomes" id="UP000070299"/>
    </source>
</evidence>
<sequence length="279" mass="30992">MSTLRLLLSCTAALILCNCQPVTTEKTNPLSSTETAMIELVAPETNDSCHFVVGFDAWEPYQYIDVGDKVTGLDIELVSAVLKSIECDFSFKSGTWMALMGELKKGEVDILLGASKTPAREEFALFSNAYRTEEYSLYIRREDLTTADYSSIDAFIEKGKLIGVVEDYYYGPEVSMLRDGAATSSSFVSAIMGEVNIARLLDKDIDGFLEDSFVGASFLRRKALSEYIVAQGTKIKTGDTHIIFSKKSVDETKVELFNQALHSIKTSDQYQEIVSRYSQ</sequence>
<dbReference type="Gene3D" id="3.40.190.10">
    <property type="entry name" value="Periplasmic binding protein-like II"/>
    <property type="match status" value="2"/>
</dbReference>
<name>A0A136A323_9ALTE</name>
<dbReference type="Proteomes" id="UP000070299">
    <property type="component" value="Unassembled WGS sequence"/>
</dbReference>
<dbReference type="Pfam" id="PF00497">
    <property type="entry name" value="SBP_bac_3"/>
    <property type="match status" value="1"/>
</dbReference>
<evidence type="ECO:0000259" key="3">
    <source>
        <dbReference type="SMART" id="SM00062"/>
    </source>
</evidence>
<dbReference type="PANTHER" id="PTHR35936:SF35">
    <property type="entry name" value="L-CYSTINE-BINDING PROTEIN TCYJ"/>
    <property type="match status" value="1"/>
</dbReference>
<dbReference type="OrthoDB" id="9768183at2"/>
<protein>
    <submittedName>
        <fullName evidence="4">Amino acid ABC transporter substrate-binding protein</fullName>
    </submittedName>
</protein>
<dbReference type="PANTHER" id="PTHR35936">
    <property type="entry name" value="MEMBRANE-BOUND LYTIC MUREIN TRANSGLYCOSYLASE F"/>
    <property type="match status" value="1"/>
</dbReference>
<comment type="caution">
    <text evidence="4">The sequence shown here is derived from an EMBL/GenBank/DDBJ whole genome shotgun (WGS) entry which is preliminary data.</text>
</comment>
<dbReference type="EMBL" id="LSNE01000003">
    <property type="protein sequence ID" value="KXI29635.1"/>
    <property type="molecule type" value="Genomic_DNA"/>
</dbReference>